<keyword evidence="1" id="KW-0479">Metal-binding</keyword>
<keyword evidence="5" id="KW-0805">Transcription regulation</keyword>
<dbReference type="PANTHER" id="PTHR45988">
    <property type="entry name" value="C2H2 TYPE ZINC FINGER TRANSCRIPTION FACTOR FAMILY-RELATED"/>
    <property type="match status" value="1"/>
</dbReference>
<proteinExistence type="predicted"/>
<evidence type="ECO:0000256" key="3">
    <source>
        <dbReference type="ARBA" id="ARBA00022771"/>
    </source>
</evidence>
<keyword evidence="4" id="KW-0862">Zinc</keyword>
<dbReference type="eggNOG" id="KOG1721">
    <property type="taxonomic scope" value="Eukaryota"/>
</dbReference>
<accession>B9SGZ2</accession>
<dbReference type="GO" id="GO:0003700">
    <property type="term" value="F:DNA-binding transcription factor activity"/>
    <property type="evidence" value="ECO:0000318"/>
    <property type="project" value="GO_Central"/>
</dbReference>
<evidence type="ECO:0000259" key="9">
    <source>
        <dbReference type="PROSITE" id="PS50157"/>
    </source>
</evidence>
<sequence length="206" mass="22776">MALEALNSQSPLLHSNHDLDLHSAESWAKRRQTKRPRFENSPTEEEYLALCLLMLAKDTTTIQDDLDHNRRYECKVCYRTFRSYQALGGHKASHHRKPIATDNNQSVTTSSSIATSKTANSVSLSGKTRECSICHRTFPSGQALGGHKRRHYDGGSGGGVGGSSSDGDNKGLKDVNSRNTTTISQRNFDLNLPAMPEFSFIGVDRH</sequence>
<dbReference type="InterPro" id="IPR036236">
    <property type="entry name" value="Znf_C2H2_sf"/>
</dbReference>
<evidence type="ECO:0000256" key="4">
    <source>
        <dbReference type="ARBA" id="ARBA00022833"/>
    </source>
</evidence>
<name>B9SGZ2_RICCO</name>
<keyword evidence="6" id="KW-0804">Transcription</keyword>
<dbReference type="SMART" id="SM00355">
    <property type="entry name" value="ZnF_C2H2"/>
    <property type="match status" value="2"/>
</dbReference>
<dbReference type="PROSITE" id="PS00028">
    <property type="entry name" value="ZINC_FINGER_C2H2_1"/>
    <property type="match status" value="2"/>
</dbReference>
<dbReference type="GO" id="GO:0008270">
    <property type="term" value="F:zinc ion binding"/>
    <property type="evidence" value="ECO:0007669"/>
    <property type="project" value="UniProtKB-KW"/>
</dbReference>
<dbReference type="KEGG" id="rcu:8283354"/>
<gene>
    <name evidence="10" type="ORF">RCOM_0579380</name>
</gene>
<evidence type="ECO:0000256" key="7">
    <source>
        <dbReference type="PROSITE-ProRule" id="PRU00042"/>
    </source>
</evidence>
<evidence type="ECO:0000256" key="1">
    <source>
        <dbReference type="ARBA" id="ARBA00022723"/>
    </source>
</evidence>
<dbReference type="Pfam" id="PF13912">
    <property type="entry name" value="zf-C2H2_6"/>
    <property type="match status" value="2"/>
</dbReference>
<dbReference type="InParanoid" id="B9SGZ2"/>
<reference evidence="11" key="1">
    <citation type="journal article" date="2010" name="Nat. Biotechnol.">
        <title>Draft genome sequence of the oilseed species Ricinus communis.</title>
        <authorList>
            <person name="Chan A.P."/>
            <person name="Crabtree J."/>
            <person name="Zhao Q."/>
            <person name="Lorenzi H."/>
            <person name="Orvis J."/>
            <person name="Puiu D."/>
            <person name="Melake-Berhan A."/>
            <person name="Jones K.M."/>
            <person name="Redman J."/>
            <person name="Chen G."/>
            <person name="Cahoon E.B."/>
            <person name="Gedil M."/>
            <person name="Stanke M."/>
            <person name="Haas B.J."/>
            <person name="Wortman J.R."/>
            <person name="Fraser-Liggett C.M."/>
            <person name="Ravel J."/>
            <person name="Rabinowicz P.D."/>
        </authorList>
    </citation>
    <scope>NUCLEOTIDE SEQUENCE [LARGE SCALE GENOMIC DNA]</scope>
    <source>
        <strain evidence="11">cv. Hale</strain>
    </source>
</reference>
<evidence type="ECO:0000256" key="2">
    <source>
        <dbReference type="ARBA" id="ARBA00022737"/>
    </source>
</evidence>
<dbReference type="InterPro" id="IPR013087">
    <property type="entry name" value="Znf_C2H2_type"/>
</dbReference>
<dbReference type="EMBL" id="EQ973956">
    <property type="protein sequence ID" value="EEF37089.1"/>
    <property type="molecule type" value="Genomic_DNA"/>
</dbReference>
<dbReference type="GO" id="GO:0005634">
    <property type="term" value="C:nucleus"/>
    <property type="evidence" value="ECO:0000318"/>
    <property type="project" value="GO_Central"/>
</dbReference>
<feature type="compositionally biased region" description="Gly residues" evidence="8">
    <location>
        <begin position="154"/>
        <end position="164"/>
    </location>
</feature>
<dbReference type="PANTHER" id="PTHR45988:SF1">
    <property type="entry name" value="ZINC FINGER PROTEIN AZF2"/>
    <property type="match status" value="1"/>
</dbReference>
<evidence type="ECO:0000313" key="10">
    <source>
        <dbReference type="EMBL" id="EEF37089.1"/>
    </source>
</evidence>
<dbReference type="GO" id="GO:0000976">
    <property type="term" value="F:transcription cis-regulatory region binding"/>
    <property type="evidence" value="ECO:0000318"/>
    <property type="project" value="GO_Central"/>
</dbReference>
<feature type="region of interest" description="Disordered" evidence="8">
    <location>
        <begin position="142"/>
        <end position="177"/>
    </location>
</feature>
<evidence type="ECO:0000256" key="8">
    <source>
        <dbReference type="SAM" id="MobiDB-lite"/>
    </source>
</evidence>
<keyword evidence="2" id="KW-0677">Repeat</keyword>
<dbReference type="OrthoDB" id="40579at2759"/>
<keyword evidence="11" id="KW-1185">Reference proteome</keyword>
<keyword evidence="3 7" id="KW-0863">Zinc-finger</keyword>
<dbReference type="OMA" id="NRRYECK"/>
<dbReference type="PROSITE" id="PS50157">
    <property type="entry name" value="ZINC_FINGER_C2H2_2"/>
    <property type="match status" value="2"/>
</dbReference>
<dbReference type="SUPFAM" id="SSF57667">
    <property type="entry name" value="beta-beta-alpha zinc fingers"/>
    <property type="match status" value="1"/>
</dbReference>
<dbReference type="GO" id="GO:0006355">
    <property type="term" value="P:regulation of DNA-templated transcription"/>
    <property type="evidence" value="ECO:0000318"/>
    <property type="project" value="GO_Central"/>
</dbReference>
<protein>
    <submittedName>
        <fullName evidence="10">Zinc finger protein, putative</fullName>
    </submittedName>
</protein>
<feature type="domain" description="C2H2-type" evidence="9">
    <location>
        <begin position="72"/>
        <end position="99"/>
    </location>
</feature>
<dbReference type="AlphaFoldDB" id="B9SGZ2"/>
<dbReference type="STRING" id="3988.B9SGZ2"/>
<evidence type="ECO:0000256" key="6">
    <source>
        <dbReference type="ARBA" id="ARBA00023163"/>
    </source>
</evidence>
<evidence type="ECO:0000313" key="11">
    <source>
        <dbReference type="Proteomes" id="UP000008311"/>
    </source>
</evidence>
<dbReference type="Proteomes" id="UP000008311">
    <property type="component" value="Unassembled WGS sequence"/>
</dbReference>
<dbReference type="InterPro" id="IPR044653">
    <property type="entry name" value="AZF1/2/3-like"/>
</dbReference>
<evidence type="ECO:0000256" key="5">
    <source>
        <dbReference type="ARBA" id="ARBA00023015"/>
    </source>
</evidence>
<feature type="compositionally biased region" description="Low complexity" evidence="8">
    <location>
        <begin position="106"/>
        <end position="121"/>
    </location>
</feature>
<feature type="compositionally biased region" description="Basic and acidic residues" evidence="8">
    <location>
        <begin position="167"/>
        <end position="176"/>
    </location>
</feature>
<feature type="region of interest" description="Disordered" evidence="8">
    <location>
        <begin position="88"/>
        <end position="121"/>
    </location>
</feature>
<dbReference type="Gene3D" id="3.30.160.60">
    <property type="entry name" value="Classic Zinc Finger"/>
    <property type="match status" value="1"/>
</dbReference>
<organism evidence="10 11">
    <name type="scientific">Ricinus communis</name>
    <name type="common">Castor bean</name>
    <dbReference type="NCBI Taxonomy" id="3988"/>
    <lineage>
        <taxon>Eukaryota</taxon>
        <taxon>Viridiplantae</taxon>
        <taxon>Streptophyta</taxon>
        <taxon>Embryophyta</taxon>
        <taxon>Tracheophyta</taxon>
        <taxon>Spermatophyta</taxon>
        <taxon>Magnoliopsida</taxon>
        <taxon>eudicotyledons</taxon>
        <taxon>Gunneridae</taxon>
        <taxon>Pentapetalae</taxon>
        <taxon>rosids</taxon>
        <taxon>fabids</taxon>
        <taxon>Malpighiales</taxon>
        <taxon>Euphorbiaceae</taxon>
        <taxon>Acalyphoideae</taxon>
        <taxon>Acalypheae</taxon>
        <taxon>Ricinus</taxon>
    </lineage>
</organism>
<feature type="domain" description="C2H2-type" evidence="9">
    <location>
        <begin position="129"/>
        <end position="151"/>
    </location>
</feature>